<protein>
    <recommendedName>
        <fullName evidence="1">Baseplate protein J-like barrel domain-containing protein</fullName>
    </recommendedName>
</protein>
<dbReference type="PANTHER" id="PTHR37829:SF3">
    <property type="entry name" value="PROTEIN JAYE-RELATED"/>
    <property type="match status" value="1"/>
</dbReference>
<dbReference type="AlphaFoldDB" id="E1YEL5"/>
<dbReference type="Pfam" id="PF04865">
    <property type="entry name" value="Baseplate_J"/>
    <property type="match status" value="1"/>
</dbReference>
<dbReference type="PANTHER" id="PTHR37829">
    <property type="entry name" value="PHAGE-LIKE ELEMENT PBSX PROTEIN XKDT"/>
    <property type="match status" value="1"/>
</dbReference>
<evidence type="ECO:0000259" key="1">
    <source>
        <dbReference type="Pfam" id="PF04865"/>
    </source>
</evidence>
<sequence>MSFTPRTYEELVRDLLTTMTGGTVRETLTVEAGINEPIILQKLSKRPVRRISHIEEIRVDPEGVETKIRYTPNDYELIATGNEGLDSVKFRDRNRMPDAGSTLIINYYPVTTEPTPITDVTVGSVARTMMETFGRELATTEQQLDFVYKSAFLETATDNALDKVVALIGVNRMPAGHPVVNLKFSRILGSAGRITIPAGTVVSDGNNNRYMTLSSLVLEPYEQSREVAAGGEGPGTKEAAENTLNRPEVLIAGIAEITNPKPARRLSVRESDEELRRRTSGALHGVLHGTLDAMKFGLLSIEGVQSVSITEFPNDVPGELKVEIAYSNKTDEVFEEVQRRLKELRPAGVRIIQGEAVRKPVSVSISLTLAGRGLPEESTGLLKKEIQEKIKNHLSTLPAGGSVRQAKLAALVLENPAVVDTAVSLICEGSPPADSLSLATNEILDVKEPFEFPLIQPEEAPAPVAQTITVSAFLPLDLEPGVTGQEVNESITMAFDGFLATRSPQSPLTVDAMAAAIRDDTRFVLIREEALITVEVQDSFFQLSDGLGEYVPNQEDTFKRDEINIEIREGS</sequence>
<gene>
    <name evidence="2" type="ORF">N47_P17140</name>
</gene>
<dbReference type="EMBL" id="FR695871">
    <property type="protein sequence ID" value="CBX29009.1"/>
    <property type="molecule type" value="Genomic_DNA"/>
</dbReference>
<name>E1YEL5_9BACT</name>
<organism evidence="2">
    <name type="scientific">uncultured Desulfobacterium sp</name>
    <dbReference type="NCBI Taxonomy" id="201089"/>
    <lineage>
        <taxon>Bacteria</taxon>
        <taxon>Pseudomonadati</taxon>
        <taxon>Thermodesulfobacteriota</taxon>
        <taxon>Desulfobacteria</taxon>
        <taxon>Desulfobacterales</taxon>
        <taxon>Desulfobacteriaceae</taxon>
        <taxon>Desulfobacterium</taxon>
        <taxon>environmental samples</taxon>
    </lineage>
</organism>
<feature type="domain" description="Baseplate protein J-like barrel" evidence="1">
    <location>
        <begin position="183"/>
        <end position="263"/>
    </location>
</feature>
<dbReference type="InterPro" id="IPR052399">
    <property type="entry name" value="Phage_Baseplate_Assmbl_Protein"/>
</dbReference>
<evidence type="ECO:0000313" key="2">
    <source>
        <dbReference type="EMBL" id="CBX29009.1"/>
    </source>
</evidence>
<reference evidence="2" key="1">
    <citation type="journal article" date="2011" name="Environ. Microbiol.">
        <title>Genomic insights into the metabolic potential of the polycyclic aromatic hydrocarbon degrading sulfate-reducing Deltaproteobacterium N47.</title>
        <authorList>
            <person name="Bergmann F."/>
            <person name="Selesi D."/>
            <person name="Weinmaier T."/>
            <person name="Tischler P."/>
            <person name="Rattei T."/>
            <person name="Meckenstock R.U."/>
        </authorList>
    </citation>
    <scope>NUCLEOTIDE SEQUENCE</scope>
</reference>
<accession>E1YEL5</accession>
<proteinExistence type="predicted"/>
<dbReference type="InterPro" id="IPR006949">
    <property type="entry name" value="Barrel_Baseplate_J-like"/>
</dbReference>